<dbReference type="Proteomes" id="UP001550739">
    <property type="component" value="Unassembled WGS sequence"/>
</dbReference>
<feature type="region of interest" description="Disordered" evidence="1">
    <location>
        <begin position="681"/>
        <end position="710"/>
    </location>
</feature>
<feature type="compositionally biased region" description="Gly residues" evidence="1">
    <location>
        <begin position="420"/>
        <end position="436"/>
    </location>
</feature>
<comment type="caution">
    <text evidence="2">The sequence shown here is derived from an EMBL/GenBank/DDBJ whole genome shotgun (WGS) entry which is preliminary data.</text>
</comment>
<feature type="compositionally biased region" description="Gly residues" evidence="1">
    <location>
        <begin position="179"/>
        <end position="211"/>
    </location>
</feature>
<feature type="compositionally biased region" description="Gly residues" evidence="1">
    <location>
        <begin position="354"/>
        <end position="381"/>
    </location>
</feature>
<protein>
    <recommendedName>
        <fullName evidence="4">Translation initiation factor IF-2</fullName>
    </recommendedName>
</protein>
<gene>
    <name evidence="2" type="ORF">AB0E89_44545</name>
</gene>
<feature type="compositionally biased region" description="Gly residues" evidence="1">
    <location>
        <begin position="276"/>
        <end position="298"/>
    </location>
</feature>
<feature type="compositionally biased region" description="Low complexity" evidence="1">
    <location>
        <begin position="558"/>
        <end position="588"/>
    </location>
</feature>
<proteinExistence type="predicted"/>
<sequence>MADDDGPNNLIHFPRVGFTDPAEPSAETPDPAPADVPFAAPATVSTDNSEAFAPATRAAPLDTIVALPEPGLGTPFRGDSAPAAAPAAGGAMVPATFRSEGAQPAAPRLGALSLAAILAVSLAAMRGIHSAIATGRANREQREAVAKTASTAKDGPLGGSSKKQLQPSHEYGRKTLQRGPGGPGGRSGGAGPGRSGGGGSGSFSGSGGRGRSGATTRSPSGSGGSRGGRGGGSGSGSGGGRSNSNSGSGKGGSGITPLRRSSQGGGSGLKKNRGPGSSGGSGGSGGGKGPSNSGGGGGGRKRSPGSGSGGGSSGPSTNRKRGPGGSSGGPVPKRGPGSGTGTGKTGPSSKSPGKGTGTGKTGPGASGSKGPGSGKGTGTGPKSGTAKSPRGTTGPGGILRKKPGTTTPGTGPKSKSKGKGTTGPGGAAPGKGGGTKGKARSGKRGTGPAPGVPRSPGGKSRKGKKVKLTPGIAHGTMAASDTYGCRCRKCRRFDREYGKKMDAARKAAARGRTTFGEAVHETAEKRLKRRRKKMGPPVLSKVKVKKPKKKTGPKTKTKAGTAKPAGSTGPTGPAAKAPARRTPWSTAKARARKRARMRTTTVPAPSPAPTTAPATPPGLPPKPTGAPTAPTTAPAPAAAVAGATTAPARPGGGTVPGTGQPRLSPFEAMGMATTVSAPAGPITVERADSPGSAPATSGAGLPAGTSTKENSVSDAWLTKWGSGGIADMDAQHQTEVTLDDTLNVLEELTEQSFKAHETCRKLSVKAREIRYELDELAADLRSTHNVIGRLTGAAMAKLAESMELLARKADEMATKSLVAAELSETAENAMFDAYRPLQQATEDAGLAVPAARVHNEN</sequence>
<feature type="compositionally biased region" description="Basic residues" evidence="1">
    <location>
        <begin position="542"/>
        <end position="557"/>
    </location>
</feature>
<accession>A0ABV2ZY93</accession>
<feature type="region of interest" description="Disordered" evidence="1">
    <location>
        <begin position="1"/>
        <end position="49"/>
    </location>
</feature>
<name>A0ABV2ZY93_9ACTN</name>
<feature type="region of interest" description="Disordered" evidence="1">
    <location>
        <begin position="135"/>
        <end position="477"/>
    </location>
</feature>
<evidence type="ECO:0000313" key="2">
    <source>
        <dbReference type="EMBL" id="MEU3787511.1"/>
    </source>
</evidence>
<keyword evidence="3" id="KW-1185">Reference proteome</keyword>
<evidence type="ECO:0000256" key="1">
    <source>
        <dbReference type="SAM" id="MobiDB-lite"/>
    </source>
</evidence>
<feature type="region of interest" description="Disordered" evidence="1">
    <location>
        <begin position="499"/>
        <end position="664"/>
    </location>
</feature>
<feature type="compositionally biased region" description="Low complexity" evidence="1">
    <location>
        <begin position="404"/>
        <end position="413"/>
    </location>
</feature>
<feature type="compositionally biased region" description="Low complexity" evidence="1">
    <location>
        <begin position="33"/>
        <end position="44"/>
    </location>
</feature>
<dbReference type="EMBL" id="JBEZVE010000044">
    <property type="protein sequence ID" value="MEU3787511.1"/>
    <property type="molecule type" value="Genomic_DNA"/>
</dbReference>
<dbReference type="RefSeq" id="WP_361710121.1">
    <property type="nucleotide sequence ID" value="NZ_JBEZVE010000044.1"/>
</dbReference>
<feature type="compositionally biased region" description="Low complexity" evidence="1">
    <location>
        <begin position="625"/>
        <end position="649"/>
    </location>
</feature>
<evidence type="ECO:0008006" key="4">
    <source>
        <dbReference type="Google" id="ProtNLM"/>
    </source>
</evidence>
<organism evidence="2 3">
    <name type="scientific">Streptomyces sp. 900129855</name>
    <dbReference type="NCBI Taxonomy" id="3155129"/>
    <lineage>
        <taxon>Bacteria</taxon>
        <taxon>Bacillati</taxon>
        <taxon>Actinomycetota</taxon>
        <taxon>Actinomycetes</taxon>
        <taxon>Kitasatosporales</taxon>
        <taxon>Streptomycetaceae</taxon>
        <taxon>Streptomyces</taxon>
    </lineage>
</organism>
<evidence type="ECO:0000313" key="3">
    <source>
        <dbReference type="Proteomes" id="UP001550739"/>
    </source>
</evidence>
<reference evidence="2 3" key="1">
    <citation type="submission" date="2024-06" db="EMBL/GenBank/DDBJ databases">
        <title>The Natural Products Discovery Center: Release of the First 8490 Sequenced Strains for Exploring Actinobacteria Biosynthetic Diversity.</title>
        <authorList>
            <person name="Kalkreuter E."/>
            <person name="Kautsar S.A."/>
            <person name="Yang D."/>
            <person name="Bader C.D."/>
            <person name="Teijaro C.N."/>
            <person name="Fluegel L."/>
            <person name="Davis C.M."/>
            <person name="Simpson J.R."/>
            <person name="Lauterbach L."/>
            <person name="Steele A.D."/>
            <person name="Gui C."/>
            <person name="Meng S."/>
            <person name="Li G."/>
            <person name="Viehrig K."/>
            <person name="Ye F."/>
            <person name="Su P."/>
            <person name="Kiefer A.F."/>
            <person name="Nichols A."/>
            <person name="Cepeda A.J."/>
            <person name="Yan W."/>
            <person name="Fan B."/>
            <person name="Jiang Y."/>
            <person name="Adhikari A."/>
            <person name="Zheng C.-J."/>
            <person name="Schuster L."/>
            <person name="Cowan T.M."/>
            <person name="Smanski M.J."/>
            <person name="Chevrette M.G."/>
            <person name="De Carvalho L.P.S."/>
            <person name="Shen B."/>
        </authorList>
    </citation>
    <scope>NUCLEOTIDE SEQUENCE [LARGE SCALE GENOMIC DNA]</scope>
    <source>
        <strain evidence="2 3">NPDC033843</strain>
    </source>
</reference>
<feature type="compositionally biased region" description="Gly residues" evidence="1">
    <location>
        <begin position="221"/>
        <end position="241"/>
    </location>
</feature>
<feature type="compositionally biased region" description="Pro residues" evidence="1">
    <location>
        <begin position="604"/>
        <end position="624"/>
    </location>
</feature>